<accession>A0A4S4BQA5</accession>
<dbReference type="GO" id="GO:0019825">
    <property type="term" value="F:oxygen binding"/>
    <property type="evidence" value="ECO:0007669"/>
    <property type="project" value="InterPro"/>
</dbReference>
<dbReference type="Gene3D" id="1.10.490.10">
    <property type="entry name" value="Globins"/>
    <property type="match status" value="1"/>
</dbReference>
<evidence type="ECO:0000256" key="1">
    <source>
        <dbReference type="ARBA" id="ARBA00023224"/>
    </source>
</evidence>
<dbReference type="SMART" id="SM00283">
    <property type="entry name" value="MA"/>
    <property type="match status" value="1"/>
</dbReference>
<dbReference type="InterPro" id="IPR009050">
    <property type="entry name" value="Globin-like_sf"/>
</dbReference>
<dbReference type="PANTHER" id="PTHR32089">
    <property type="entry name" value="METHYL-ACCEPTING CHEMOTAXIS PROTEIN MCPB"/>
    <property type="match status" value="1"/>
</dbReference>
<protein>
    <submittedName>
        <fullName evidence="4">Chemotaxis protein</fullName>
    </submittedName>
</protein>
<dbReference type="GO" id="GO:0016020">
    <property type="term" value="C:membrane"/>
    <property type="evidence" value="ECO:0007669"/>
    <property type="project" value="InterPro"/>
</dbReference>
<dbReference type="CDD" id="cd01068">
    <property type="entry name" value="globin_sensor"/>
    <property type="match status" value="1"/>
</dbReference>
<gene>
    <name evidence="4" type="ORF">E6C55_17205</name>
</gene>
<dbReference type="InterPro" id="IPR004089">
    <property type="entry name" value="MCPsignal_dom"/>
</dbReference>
<evidence type="ECO:0000313" key="5">
    <source>
        <dbReference type="Proteomes" id="UP000310636"/>
    </source>
</evidence>
<dbReference type="InterPro" id="IPR039379">
    <property type="entry name" value="Protoglobin_sensor_dom"/>
</dbReference>
<name>A0A4S4BQA5_9BACL</name>
<dbReference type="PANTHER" id="PTHR32089:SF112">
    <property type="entry name" value="LYSOZYME-LIKE PROTEIN-RELATED"/>
    <property type="match status" value="1"/>
</dbReference>
<organism evidence="4 5">
    <name type="scientific">Cohnella fermenti</name>
    <dbReference type="NCBI Taxonomy" id="2565925"/>
    <lineage>
        <taxon>Bacteria</taxon>
        <taxon>Bacillati</taxon>
        <taxon>Bacillota</taxon>
        <taxon>Bacilli</taxon>
        <taxon>Bacillales</taxon>
        <taxon>Paenibacillaceae</taxon>
        <taxon>Cohnella</taxon>
    </lineage>
</organism>
<dbReference type="AlphaFoldDB" id="A0A4S4BQA5"/>
<dbReference type="GO" id="GO:0007165">
    <property type="term" value="P:signal transduction"/>
    <property type="evidence" value="ECO:0007669"/>
    <property type="project" value="UniProtKB-KW"/>
</dbReference>
<reference evidence="4 5" key="1">
    <citation type="submission" date="2019-04" db="EMBL/GenBank/DDBJ databases">
        <title>Cohnella sp. nov. isolated from preserved vegetables.</title>
        <authorList>
            <person name="Lin S.-Y."/>
            <person name="Hung M.-H."/>
            <person name="Young C.-C."/>
        </authorList>
    </citation>
    <scope>NUCLEOTIDE SEQUENCE [LARGE SCALE GENOMIC DNA]</scope>
    <source>
        <strain evidence="4 5">CC-MHH1044</strain>
    </source>
</reference>
<dbReference type="EMBL" id="SSOB01000021">
    <property type="protein sequence ID" value="THF77102.1"/>
    <property type="molecule type" value="Genomic_DNA"/>
</dbReference>
<dbReference type="OrthoDB" id="266313at2"/>
<dbReference type="PROSITE" id="PS50111">
    <property type="entry name" value="CHEMOTAXIS_TRANSDUC_2"/>
    <property type="match status" value="1"/>
</dbReference>
<dbReference type="SUPFAM" id="SSF46458">
    <property type="entry name" value="Globin-like"/>
    <property type="match status" value="1"/>
</dbReference>
<dbReference type="GO" id="GO:0020037">
    <property type="term" value="F:heme binding"/>
    <property type="evidence" value="ECO:0007669"/>
    <property type="project" value="InterPro"/>
</dbReference>
<proteinExistence type="predicted"/>
<evidence type="ECO:0000256" key="2">
    <source>
        <dbReference type="PROSITE-ProRule" id="PRU00284"/>
    </source>
</evidence>
<dbReference type="Gene3D" id="1.10.287.950">
    <property type="entry name" value="Methyl-accepting chemotaxis protein"/>
    <property type="match status" value="1"/>
</dbReference>
<evidence type="ECO:0000259" key="3">
    <source>
        <dbReference type="PROSITE" id="PS50111"/>
    </source>
</evidence>
<keyword evidence="1 2" id="KW-0807">Transducer</keyword>
<evidence type="ECO:0000313" key="4">
    <source>
        <dbReference type="EMBL" id="THF77102.1"/>
    </source>
</evidence>
<dbReference type="Pfam" id="PF00015">
    <property type="entry name" value="MCPsignal"/>
    <property type="match status" value="1"/>
</dbReference>
<dbReference type="RefSeq" id="WP_136371050.1">
    <property type="nucleotide sequence ID" value="NZ_SSOB01000021.1"/>
</dbReference>
<comment type="caution">
    <text evidence="4">The sequence shown here is derived from an EMBL/GenBank/DDBJ whole genome shotgun (WGS) entry which is preliminary data.</text>
</comment>
<dbReference type="Pfam" id="PF11563">
    <property type="entry name" value="Protoglobin"/>
    <property type="match status" value="1"/>
</dbReference>
<feature type="domain" description="Methyl-accepting transducer" evidence="3">
    <location>
        <begin position="174"/>
        <end position="333"/>
    </location>
</feature>
<sequence>MIKLSTQREQQIRYIGIGEDDLALLASRSSEFTAIVDRLVDQLYAQIGSQPELLKIIEKFSTIERLKETQRWYFLSMTGGFLNDEYFQKRLFVGRVHSRIGLTTNWYLGTYVLYLDLATTYLSQIVPGDWHPIIQALSKMFNLDSQLVLEAYEEDEKGKIQRLLDKQREMHLGVGAAVQELASMMAQLYDNSRKVAASASRTAESQQQAHAGMLSMAEEVASIQELGGMIRYVSDQTHILGLNAAIEAARAGEQGRGFEVVANEVRKLASQSKESSVAIESKLKQINRLLAGVKQQSELMTSYSSEQALGAQELLDFVRMIEQVTEELEKLQQ</sequence>
<dbReference type="Proteomes" id="UP000310636">
    <property type="component" value="Unassembled WGS sequence"/>
</dbReference>
<dbReference type="InterPro" id="IPR044398">
    <property type="entry name" value="Globin-sensor_dom"/>
</dbReference>
<dbReference type="SUPFAM" id="SSF58104">
    <property type="entry name" value="Methyl-accepting chemotaxis protein (MCP) signaling domain"/>
    <property type="match status" value="1"/>
</dbReference>
<keyword evidence="5" id="KW-1185">Reference proteome</keyword>
<dbReference type="InterPro" id="IPR012292">
    <property type="entry name" value="Globin/Proto"/>
</dbReference>